<dbReference type="SUPFAM" id="SSF69618">
    <property type="entry name" value="HemD-like"/>
    <property type="match status" value="1"/>
</dbReference>
<evidence type="ECO:0000256" key="3">
    <source>
        <dbReference type="ARBA" id="ARBA00013109"/>
    </source>
</evidence>
<dbReference type="RefSeq" id="WP_128354578.1">
    <property type="nucleotide sequence ID" value="NZ_CP022987.1"/>
</dbReference>
<dbReference type="CDD" id="cd06578">
    <property type="entry name" value="HemD"/>
    <property type="match status" value="1"/>
</dbReference>
<evidence type="ECO:0000256" key="7">
    <source>
        <dbReference type="ARBA" id="ARBA00040167"/>
    </source>
</evidence>
<dbReference type="KEGG" id="pus:CKA81_06535"/>
<evidence type="ECO:0000259" key="10">
    <source>
        <dbReference type="Pfam" id="PF02602"/>
    </source>
</evidence>
<dbReference type="GO" id="GO:0006782">
    <property type="term" value="P:protoporphyrinogen IX biosynthetic process"/>
    <property type="evidence" value="ECO:0007669"/>
    <property type="project" value="UniProtKB-UniRule"/>
</dbReference>
<evidence type="ECO:0000256" key="2">
    <source>
        <dbReference type="ARBA" id="ARBA00008133"/>
    </source>
</evidence>
<evidence type="ECO:0000256" key="1">
    <source>
        <dbReference type="ARBA" id="ARBA00004772"/>
    </source>
</evidence>
<evidence type="ECO:0000256" key="5">
    <source>
        <dbReference type="ARBA" id="ARBA00023244"/>
    </source>
</evidence>
<dbReference type="Proteomes" id="UP000283474">
    <property type="component" value="Chromosome"/>
</dbReference>
<evidence type="ECO:0000256" key="8">
    <source>
        <dbReference type="ARBA" id="ARBA00048617"/>
    </source>
</evidence>
<dbReference type="Gene3D" id="3.40.50.10090">
    <property type="match status" value="2"/>
</dbReference>
<dbReference type="InterPro" id="IPR003754">
    <property type="entry name" value="4pyrrol_synth_uPrphyn_synth"/>
</dbReference>
<keyword evidence="12" id="KW-1185">Reference proteome</keyword>
<dbReference type="UniPathway" id="UPA00251">
    <property type="reaction ID" value="UER00320"/>
</dbReference>
<dbReference type="PANTHER" id="PTHR38042">
    <property type="entry name" value="UROPORPHYRINOGEN-III SYNTHASE, CHLOROPLASTIC"/>
    <property type="match status" value="1"/>
</dbReference>
<dbReference type="PANTHER" id="PTHR38042:SF1">
    <property type="entry name" value="UROPORPHYRINOGEN-III SYNTHASE, CHLOROPLASTIC"/>
    <property type="match status" value="1"/>
</dbReference>
<dbReference type="InterPro" id="IPR039793">
    <property type="entry name" value="UROS/Hem4"/>
</dbReference>
<protein>
    <recommendedName>
        <fullName evidence="7 9">Uroporphyrinogen-III synthase</fullName>
        <ecNumber evidence="3 9">4.2.1.75</ecNumber>
    </recommendedName>
</protein>
<organism evidence="11 12">
    <name type="scientific">Pollutimonas thiosulfatoxidans</name>
    <dbReference type="NCBI Taxonomy" id="2028345"/>
    <lineage>
        <taxon>Bacteria</taxon>
        <taxon>Pseudomonadati</taxon>
        <taxon>Pseudomonadota</taxon>
        <taxon>Betaproteobacteria</taxon>
        <taxon>Burkholderiales</taxon>
        <taxon>Alcaligenaceae</taxon>
        <taxon>Pollutimonas</taxon>
    </lineage>
</organism>
<comment type="function">
    <text evidence="6 9">Catalyzes cyclization of the linear tetrapyrrole, hydroxymethylbilane, to the macrocyclic uroporphyrinogen III.</text>
</comment>
<comment type="catalytic activity">
    <reaction evidence="8 9">
        <text>hydroxymethylbilane = uroporphyrinogen III + H2O</text>
        <dbReference type="Rhea" id="RHEA:18965"/>
        <dbReference type="ChEBI" id="CHEBI:15377"/>
        <dbReference type="ChEBI" id="CHEBI:57308"/>
        <dbReference type="ChEBI" id="CHEBI:57845"/>
        <dbReference type="EC" id="4.2.1.75"/>
    </reaction>
</comment>
<keyword evidence="4 9" id="KW-0456">Lyase</keyword>
<dbReference type="EC" id="4.2.1.75" evidence="3 9"/>
<comment type="similarity">
    <text evidence="2 9">Belongs to the uroporphyrinogen-III synthase family.</text>
</comment>
<evidence type="ECO:0000256" key="6">
    <source>
        <dbReference type="ARBA" id="ARBA00037589"/>
    </source>
</evidence>
<dbReference type="GO" id="GO:0006780">
    <property type="term" value="P:uroporphyrinogen III biosynthetic process"/>
    <property type="evidence" value="ECO:0007669"/>
    <property type="project" value="UniProtKB-UniRule"/>
</dbReference>
<dbReference type="AlphaFoldDB" id="A0A410GB71"/>
<dbReference type="InterPro" id="IPR036108">
    <property type="entry name" value="4pyrrol_syn_uPrphyn_synt_sf"/>
</dbReference>
<dbReference type="OrthoDB" id="9787650at2"/>
<proteinExistence type="inferred from homology"/>
<feature type="domain" description="Tetrapyrrole biosynthesis uroporphyrinogen III synthase" evidence="10">
    <location>
        <begin position="22"/>
        <end position="240"/>
    </location>
</feature>
<dbReference type="Pfam" id="PF02602">
    <property type="entry name" value="HEM4"/>
    <property type="match status" value="1"/>
</dbReference>
<gene>
    <name evidence="11" type="ORF">CKA81_06535</name>
</gene>
<evidence type="ECO:0000313" key="12">
    <source>
        <dbReference type="Proteomes" id="UP000283474"/>
    </source>
</evidence>
<evidence type="ECO:0000256" key="9">
    <source>
        <dbReference type="RuleBase" id="RU366031"/>
    </source>
</evidence>
<keyword evidence="5 9" id="KW-0627">Porphyrin biosynthesis</keyword>
<dbReference type="GO" id="GO:0004852">
    <property type="term" value="F:uroporphyrinogen-III synthase activity"/>
    <property type="evidence" value="ECO:0007669"/>
    <property type="project" value="UniProtKB-UniRule"/>
</dbReference>
<dbReference type="EMBL" id="CP022987">
    <property type="protein sequence ID" value="QAA93533.1"/>
    <property type="molecule type" value="Genomic_DNA"/>
</dbReference>
<comment type="pathway">
    <text evidence="1 9">Porphyrin-containing compound metabolism; protoporphyrin-IX biosynthesis; coproporphyrinogen-III from 5-aminolevulinate: step 3/4.</text>
</comment>
<accession>A0A410GB71</accession>
<evidence type="ECO:0000256" key="4">
    <source>
        <dbReference type="ARBA" id="ARBA00023239"/>
    </source>
</evidence>
<sequence length="273" mass="29420">MPLPANSQASVVLTRPKGKNEALASRLQAAGFSTLLLPALCIGPLATGPVLPKPADYDLIVFVSGNAVHYYLELLATHGLDGAWPATTRAATVGASSATLLYESGLLPEANILHPDASLASQDSESLWPILQQHLPTTRKVLIVRGHSGREWLGRRLLEAGLQVDRLAVYEREPAQWKAQEGERLEGVLRDEARPCVFLLTSGEGVDAVHSNLSRLGLAPLWTRARFIAIHERVASRLQSLLPATGKVDAPMVKICQPNDDAIFDAIVQIALS</sequence>
<reference evidence="11 12" key="1">
    <citation type="submission" date="2017-08" db="EMBL/GenBank/DDBJ databases">
        <authorList>
            <person name="Park S.-J."/>
            <person name="Kim H."/>
        </authorList>
    </citation>
    <scope>NUCLEOTIDE SEQUENCE [LARGE SCALE GENOMIC DNA]</scope>
    <source>
        <strain evidence="12">ye3</strain>
    </source>
</reference>
<evidence type="ECO:0000313" key="11">
    <source>
        <dbReference type="EMBL" id="QAA93533.1"/>
    </source>
</evidence>
<name>A0A410GB71_9BURK</name>